<dbReference type="EMBL" id="AP024702">
    <property type="protein sequence ID" value="BCX48218.1"/>
    <property type="molecule type" value="Genomic_DNA"/>
</dbReference>
<evidence type="ECO:0000313" key="2">
    <source>
        <dbReference type="EMBL" id="BCX48218.1"/>
    </source>
</evidence>
<evidence type="ECO:0000259" key="1">
    <source>
        <dbReference type="SMART" id="SM01321"/>
    </source>
</evidence>
<gene>
    <name evidence="2" type="ORF">HAHE_21260</name>
</gene>
<protein>
    <recommendedName>
        <fullName evidence="1">Transposase IS200-like domain-containing protein</fullName>
    </recommendedName>
</protein>
<dbReference type="SMART" id="SM01321">
    <property type="entry name" value="Y1_Tnp"/>
    <property type="match status" value="1"/>
</dbReference>
<organism evidence="2 3">
    <name type="scientific">Haloferula helveola</name>
    <dbReference type="NCBI Taxonomy" id="490095"/>
    <lineage>
        <taxon>Bacteria</taxon>
        <taxon>Pseudomonadati</taxon>
        <taxon>Verrucomicrobiota</taxon>
        <taxon>Verrucomicrobiia</taxon>
        <taxon>Verrucomicrobiales</taxon>
        <taxon>Verrucomicrobiaceae</taxon>
        <taxon>Haloferula</taxon>
    </lineage>
</organism>
<dbReference type="InterPro" id="IPR002686">
    <property type="entry name" value="Transposase_17"/>
</dbReference>
<dbReference type="InterPro" id="IPR036515">
    <property type="entry name" value="Transposase_17_sf"/>
</dbReference>
<feature type="domain" description="Transposase IS200-like" evidence="1">
    <location>
        <begin position="80"/>
        <end position="177"/>
    </location>
</feature>
<name>A0ABN6H8G7_9BACT</name>
<dbReference type="Proteomes" id="UP001374893">
    <property type="component" value="Chromosome"/>
</dbReference>
<dbReference type="InterPro" id="IPR052715">
    <property type="entry name" value="RAYT_transposase"/>
</dbReference>
<keyword evidence="3" id="KW-1185">Reference proteome</keyword>
<accession>A0ABN6H8G7</accession>
<sequence length="198" mass="23505">MFLDPHKELRKTGRDIPHWEQGEVMQFVTFRLADSLPKSKIEDWMSKREAWLRTNPEPWTPEQTDRYHLEFTDRFERWLDAGHGSCLLKDPANREILAETLMRFQGDRVIHHSWVIMPNHAHLLFTPKAPLADFIKAWKGVSARRIGKGSIWQSNYRDTLIRNASHFVNAARYIRRNSKGLQNDSFTLWEGERVRRIQ</sequence>
<dbReference type="SUPFAM" id="SSF143422">
    <property type="entry name" value="Transposase IS200-like"/>
    <property type="match status" value="1"/>
</dbReference>
<evidence type="ECO:0000313" key="3">
    <source>
        <dbReference type="Proteomes" id="UP001374893"/>
    </source>
</evidence>
<dbReference type="PANTHER" id="PTHR36966:SF1">
    <property type="entry name" value="REP-ASSOCIATED TYROSINE TRANSPOSASE"/>
    <property type="match status" value="1"/>
</dbReference>
<reference evidence="2 3" key="1">
    <citation type="submission" date="2021-06" db="EMBL/GenBank/DDBJ databases">
        <title>Complete genome of Haloferula helveola possessing various polysaccharide degrading enzymes.</title>
        <authorList>
            <person name="Takami H."/>
            <person name="Huang C."/>
            <person name="Hamasaki K."/>
        </authorList>
    </citation>
    <scope>NUCLEOTIDE SEQUENCE [LARGE SCALE GENOMIC DNA]</scope>
    <source>
        <strain evidence="2 3">CN-1</strain>
    </source>
</reference>
<dbReference type="RefSeq" id="WP_338684285.1">
    <property type="nucleotide sequence ID" value="NZ_AP024702.1"/>
</dbReference>
<dbReference type="PANTHER" id="PTHR36966">
    <property type="entry name" value="REP-ASSOCIATED TYROSINE TRANSPOSASE"/>
    <property type="match status" value="1"/>
</dbReference>
<dbReference type="Gene3D" id="3.30.70.1290">
    <property type="entry name" value="Transposase IS200-like"/>
    <property type="match status" value="1"/>
</dbReference>
<proteinExistence type="predicted"/>